<gene>
    <name evidence="2" type="ordered locus">CLJ_B2525</name>
</gene>
<sequence>MTPIEIIKFNLQERQYPYFEDAEVDVLLETNDNDINKASWKGCLFKANADDAVNMGPLKTESNREYWLGLAEQYKSDYERSLSNSGTTTTGYKTAMRRIDGQ</sequence>
<protein>
    <submittedName>
        <fullName evidence="2">Uncharacterized protein</fullName>
    </submittedName>
</protein>
<evidence type="ECO:0000313" key="3">
    <source>
        <dbReference type="Proteomes" id="UP000002333"/>
    </source>
</evidence>
<reference evidence="2 3" key="1">
    <citation type="journal article" date="2007" name="PLoS ONE">
        <title>Analysis of the neurotoxin complex genes in Clostridium botulinum A1-A4 and B1 strains: BoNT/A3, /Ba4 and /B1 clusters are located within plasmids.</title>
        <authorList>
            <person name="Smith T.J."/>
            <person name="Hill K.K."/>
            <person name="Foley B.T."/>
            <person name="Detter J.C."/>
            <person name="Munk A.C."/>
            <person name="Bruce D.C."/>
            <person name="Doggett N.A."/>
            <person name="Smith L.A."/>
            <person name="Marks J.D."/>
            <person name="Xie G."/>
            <person name="Brettin T.S."/>
        </authorList>
    </citation>
    <scope>NUCLEOTIDE SEQUENCE [LARGE SCALE GENOMIC DNA]</scope>
    <source>
        <strain evidence="3">657 / Type Ba4</strain>
    </source>
</reference>
<dbReference type="Proteomes" id="UP000002333">
    <property type="component" value="Chromosome"/>
</dbReference>
<name>A0A3F2ZS69_CLOB6</name>
<accession>A0A3F2ZS69</accession>
<reference evidence="3" key="2">
    <citation type="submission" date="2008-05" db="EMBL/GenBank/DDBJ databases">
        <title>Genome sequence of Clostridium botulinum Ba4 strain 657.</title>
        <authorList>
            <person name="Shrivastava S."/>
            <person name="Brown J.L."/>
            <person name="Bruce D."/>
            <person name="Detter C."/>
            <person name="Munk C."/>
            <person name="Smith L.A."/>
            <person name="Smith T.J."/>
            <person name="Sutton G."/>
            <person name="Brettin T.S."/>
        </authorList>
    </citation>
    <scope>NUCLEOTIDE SEQUENCE [LARGE SCALE GENOMIC DNA]</scope>
    <source>
        <strain evidence="3">657 / Type Ba4</strain>
    </source>
</reference>
<organism evidence="2 3">
    <name type="scientific">Clostridium botulinum (strain 657 / Type Ba4)</name>
    <dbReference type="NCBI Taxonomy" id="515621"/>
    <lineage>
        <taxon>Bacteria</taxon>
        <taxon>Bacillati</taxon>
        <taxon>Bacillota</taxon>
        <taxon>Clostridia</taxon>
        <taxon>Eubacteriales</taxon>
        <taxon>Clostridiaceae</taxon>
        <taxon>Clostridium</taxon>
    </lineage>
</organism>
<dbReference type="KEGG" id="cbi:CLJ_B2525"/>
<proteinExistence type="predicted"/>
<evidence type="ECO:0000256" key="1">
    <source>
        <dbReference type="SAM" id="MobiDB-lite"/>
    </source>
</evidence>
<feature type="region of interest" description="Disordered" evidence="1">
    <location>
        <begin position="79"/>
        <end position="102"/>
    </location>
</feature>
<dbReference type="RefSeq" id="WP_012721077.1">
    <property type="nucleotide sequence ID" value="NC_012658.1"/>
</dbReference>
<dbReference type="EMBL" id="CP001083">
    <property type="protein sequence ID" value="ACQ53875.1"/>
    <property type="molecule type" value="Genomic_DNA"/>
</dbReference>
<feature type="compositionally biased region" description="Polar residues" evidence="1">
    <location>
        <begin position="81"/>
        <end position="92"/>
    </location>
</feature>
<evidence type="ECO:0000313" key="2">
    <source>
        <dbReference type="EMBL" id="ACQ53875.1"/>
    </source>
</evidence>
<dbReference type="AlphaFoldDB" id="A0A3F2ZS69"/>